<proteinExistence type="predicted"/>
<protein>
    <recommendedName>
        <fullName evidence="3">Head decoration protein</fullName>
    </recommendedName>
</protein>
<gene>
    <name evidence="1" type="ORF">FHU31_005930</name>
</gene>
<evidence type="ECO:0000313" key="2">
    <source>
        <dbReference type="Proteomes" id="UP000547444"/>
    </source>
</evidence>
<evidence type="ECO:0000313" key="1">
    <source>
        <dbReference type="EMBL" id="NIH98906.1"/>
    </source>
</evidence>
<organism evidence="1 2">
    <name type="scientific">Mycolicibacterium fluoranthenivorans</name>
    <dbReference type="NCBI Taxonomy" id="258505"/>
    <lineage>
        <taxon>Bacteria</taxon>
        <taxon>Bacillati</taxon>
        <taxon>Actinomycetota</taxon>
        <taxon>Actinomycetes</taxon>
        <taxon>Mycobacteriales</taxon>
        <taxon>Mycobacteriaceae</taxon>
        <taxon>Mycolicibacterium</taxon>
    </lineage>
</organism>
<dbReference type="Proteomes" id="UP000547444">
    <property type="component" value="Unassembled WGS sequence"/>
</dbReference>
<dbReference type="AlphaFoldDB" id="A0A7X5ZG45"/>
<keyword evidence="2" id="KW-1185">Reference proteome</keyword>
<sequence length="138" mass="14468">MSTDISLQTTTYQVGNKQWLLQEPKVKPNVTLDPSKFTAGTHYPNGFLPSGTAIGKVTATGLFGPYNDAASDGTQTLYGFTYADARFVRQNGTTAAKVGTGAVVNDAIISVGKLPFQSGTGSVDANGKADTPTIRYEA</sequence>
<name>A0A7X5ZG45_9MYCO</name>
<dbReference type="RefSeq" id="WP_167164598.1">
    <property type="nucleotide sequence ID" value="NZ_JAANOW010000005.1"/>
</dbReference>
<evidence type="ECO:0008006" key="3">
    <source>
        <dbReference type="Google" id="ProtNLM"/>
    </source>
</evidence>
<reference evidence="1 2" key="1">
    <citation type="submission" date="2020-03" db="EMBL/GenBank/DDBJ databases">
        <title>Sequencing the genomes of 1000 actinobacteria strains.</title>
        <authorList>
            <person name="Klenk H.-P."/>
        </authorList>
    </citation>
    <scope>NUCLEOTIDE SEQUENCE [LARGE SCALE GENOMIC DNA]</scope>
    <source>
        <strain evidence="1 2">DSM 44556</strain>
    </source>
</reference>
<accession>A0A7X5ZG45</accession>
<dbReference type="EMBL" id="JAANOW010000005">
    <property type="protein sequence ID" value="NIH98906.1"/>
    <property type="molecule type" value="Genomic_DNA"/>
</dbReference>
<comment type="caution">
    <text evidence="1">The sequence shown here is derived from an EMBL/GenBank/DDBJ whole genome shotgun (WGS) entry which is preliminary data.</text>
</comment>